<dbReference type="GeneID" id="16512080"/>
<organism evidence="2 3">
    <name type="scientific">Pandoravirus dulcis</name>
    <dbReference type="NCBI Taxonomy" id="1349409"/>
    <lineage>
        <taxon>Viruses</taxon>
        <taxon>Pandoravirus</taxon>
    </lineage>
</organism>
<gene>
    <name evidence="2" type="ORF">pdul_cds_582</name>
</gene>
<sequence length="250" mass="26717">MASIASVVTTPCEFPTAPTRRHRRMARVGLAARAHVVVCIAAGVALGAALLYAGSLIYLVAALGLAAIAARLHDEMRRETAALVSCGYDVGSAVRCALEECAPKAVVMFDVGDVVTRVVCTERDPTDQSQIAVHLFVMETARGAQAVYDRQQVAHIWPGLLVRSNGTDPLEAIFSPTVVTGRDGRVCVTVHRANSPVDRHKPFMTDVGRMGVAIERLRSTRCEPARDRQPAPVVAAAADPSTPWRSLVVS</sequence>
<keyword evidence="1" id="KW-0812">Transmembrane</keyword>
<keyword evidence="1" id="KW-0472">Membrane</keyword>
<feature type="transmembrane region" description="Helical" evidence="1">
    <location>
        <begin position="30"/>
        <end position="50"/>
    </location>
</feature>
<proteinExistence type="predicted"/>
<dbReference type="Proteomes" id="UP000201566">
    <property type="component" value="Segment"/>
</dbReference>
<evidence type="ECO:0000313" key="3">
    <source>
        <dbReference type="Proteomes" id="UP000201566"/>
    </source>
</evidence>
<evidence type="ECO:0000313" key="2">
    <source>
        <dbReference type="EMBL" id="AGO82703.1"/>
    </source>
</evidence>
<name>S4VQR1_9VIRU</name>
<accession>S4VQR1</accession>
<dbReference type="EMBL" id="KC977570">
    <property type="protein sequence ID" value="AGO82703.1"/>
    <property type="molecule type" value="Genomic_DNA"/>
</dbReference>
<protein>
    <submittedName>
        <fullName evidence="2">Uncharacterized protein</fullName>
    </submittedName>
</protein>
<feature type="transmembrane region" description="Helical" evidence="1">
    <location>
        <begin position="56"/>
        <end position="73"/>
    </location>
</feature>
<dbReference type="RefSeq" id="YP_008319372.1">
    <property type="nucleotide sequence ID" value="NC_021858.1"/>
</dbReference>
<reference evidence="2 3" key="1">
    <citation type="journal article" date="2013" name="Science">
        <title>Pandoraviruses: amoeba viruses with genomes up to 2.5 Mb reaching that of parasitic eukaryotes.</title>
        <authorList>
            <person name="Philippe N."/>
            <person name="Legendre M."/>
            <person name="Doutre G."/>
            <person name="Coute Y."/>
            <person name="Poirot O."/>
            <person name="Lescot M."/>
            <person name="Arslan D."/>
            <person name="Seltzer V."/>
            <person name="Bertaux L."/>
            <person name="Bruley C."/>
            <person name="Garin J."/>
            <person name="Claverie J.M."/>
            <person name="Abergel C."/>
        </authorList>
    </citation>
    <scope>NUCLEOTIDE SEQUENCE [LARGE SCALE GENOMIC DNA]</scope>
    <source>
        <strain evidence="2">Melbourne</strain>
    </source>
</reference>
<keyword evidence="1" id="KW-1133">Transmembrane helix</keyword>
<evidence type="ECO:0000256" key="1">
    <source>
        <dbReference type="SAM" id="Phobius"/>
    </source>
</evidence>
<dbReference type="KEGG" id="vg:16512080"/>